<evidence type="ECO:0000313" key="2">
    <source>
        <dbReference type="EMBL" id="KAF7507853.1"/>
    </source>
</evidence>
<proteinExistence type="predicted"/>
<reference evidence="2" key="1">
    <citation type="submission" date="2020-02" db="EMBL/GenBank/DDBJ databases">
        <authorList>
            <person name="Palmer J.M."/>
        </authorList>
    </citation>
    <scope>NUCLEOTIDE SEQUENCE</scope>
    <source>
        <strain evidence="2">EPUS1.4</strain>
        <tissue evidence="2">Thallus</tissue>
    </source>
</reference>
<dbReference type="Proteomes" id="UP000606974">
    <property type="component" value="Unassembled WGS sequence"/>
</dbReference>
<dbReference type="PANTHER" id="PTHR33112:SF12">
    <property type="entry name" value="HETEROKARYON INCOMPATIBILITY DOMAIN-CONTAINING PROTEIN"/>
    <property type="match status" value="1"/>
</dbReference>
<name>A0A8H7E4H6_9EURO</name>
<dbReference type="AlphaFoldDB" id="A0A8H7E4H6"/>
<protein>
    <recommendedName>
        <fullName evidence="1">Heterokaryon incompatibility domain-containing protein</fullName>
    </recommendedName>
</protein>
<accession>A0A8H7E4H6</accession>
<keyword evidence="3" id="KW-1185">Reference proteome</keyword>
<evidence type="ECO:0000259" key="1">
    <source>
        <dbReference type="Pfam" id="PF06985"/>
    </source>
</evidence>
<dbReference type="EMBL" id="JAACFV010000062">
    <property type="protein sequence ID" value="KAF7507853.1"/>
    <property type="molecule type" value="Genomic_DNA"/>
</dbReference>
<gene>
    <name evidence="2" type="ORF">GJ744_010017</name>
</gene>
<dbReference type="InterPro" id="IPR010730">
    <property type="entry name" value="HET"/>
</dbReference>
<sequence length="842" mass="95969">MAESLLSNGFEAKKLKTSQRRRAPPQSLVLKKIDSNSLHSISVAPKCGICLKTLPINPHLCDACQIWNDATHVFQCMRDPDDFVTRYSFSLGNILSRASCILCQLIANSILERFQKPDKSNFNALLQTKVTIYGPYCLGEVSLKLLDPLFFENMGEYRIEEDDLRLDNIDEDNNAPALQRTDEAVLAVLYIVATTPDGHDLQGQAFRINASTAGVREVNNNHRQQLFQLDPLIYVSQPAGIPGRRPPAIGLQIKLHYRHSMADLFRVEPWEKTYFDSKLIKIWISACETYHGPRCKVAKTTNLPSQFRLVDTYRHCVTEPPSFPPPRFVALSYTWSSLSDSPDIQLEQNNLERLMQAGSLEEENVPALISDVINLCREIGEQYIWIDKFCIIQDDSISKHAQIQAMDQIYATAAFTIVIALHNPLTAGLPGVRDRPRRSSIWNDTRMFSDKCRAISSNFQRTVTDSLWNTRGWTYQEHMLSLRCIYITDFQMYFNCPTTSEQEELGSISDWPKSVLGDIQSYCEAVQQYTARSLTYDSDILNAFAGVGRMIAGIQETKLVYGLPEKHFSQALFWQSFAFAERRESTPQIPSWSWAAWTGRVKYIWDGHLDDLKVGTLVRFYFHEPNRGLRKLDMEEVWFHKPMCLETLKDLPSVNEPRSELKFLPEAAVTDKVWRDSPHSPWNTLCHPLDPLVVKTASRYPGCLVFTTTVATLSLRKATWPTWFNGSSSVIFEICDRQGDKVGEMVKIDQSWVDEHLDLAKEHEFVVLSAAILRDHLRYSLQNSGLGIPGIDSGQDRNPWCLRVMLVTPGNLDGVARRLALGFVQTHCWKQCQPTWRTLALV</sequence>
<dbReference type="Pfam" id="PF06985">
    <property type="entry name" value="HET"/>
    <property type="match status" value="1"/>
</dbReference>
<dbReference type="OrthoDB" id="2958217at2759"/>
<dbReference type="PANTHER" id="PTHR33112">
    <property type="entry name" value="DOMAIN PROTEIN, PUTATIVE-RELATED"/>
    <property type="match status" value="1"/>
</dbReference>
<feature type="domain" description="Heterokaryon incompatibility" evidence="1">
    <location>
        <begin position="328"/>
        <end position="477"/>
    </location>
</feature>
<evidence type="ECO:0000313" key="3">
    <source>
        <dbReference type="Proteomes" id="UP000606974"/>
    </source>
</evidence>
<comment type="caution">
    <text evidence="2">The sequence shown here is derived from an EMBL/GenBank/DDBJ whole genome shotgun (WGS) entry which is preliminary data.</text>
</comment>
<organism evidence="2 3">
    <name type="scientific">Endocarpon pusillum</name>
    <dbReference type="NCBI Taxonomy" id="364733"/>
    <lineage>
        <taxon>Eukaryota</taxon>
        <taxon>Fungi</taxon>
        <taxon>Dikarya</taxon>
        <taxon>Ascomycota</taxon>
        <taxon>Pezizomycotina</taxon>
        <taxon>Eurotiomycetes</taxon>
        <taxon>Chaetothyriomycetidae</taxon>
        <taxon>Verrucariales</taxon>
        <taxon>Verrucariaceae</taxon>
        <taxon>Endocarpon</taxon>
    </lineage>
</organism>